<dbReference type="PROSITE" id="PS50904">
    <property type="entry name" value="PRELI_MSF1"/>
    <property type="match status" value="1"/>
</dbReference>
<dbReference type="Proteomes" id="UP000516260">
    <property type="component" value="Chromosome 10"/>
</dbReference>
<proteinExistence type="predicted"/>
<name>A0A4Z2CDQ0_9TELE</name>
<keyword evidence="3" id="KW-1185">Reference proteome</keyword>
<dbReference type="EMBL" id="SWLE01000002">
    <property type="protein sequence ID" value="TNN02295.1"/>
    <property type="molecule type" value="Genomic_DNA"/>
</dbReference>
<dbReference type="Pfam" id="PF04707">
    <property type="entry name" value="PRELI"/>
    <property type="match status" value="1"/>
</dbReference>
<evidence type="ECO:0000313" key="3">
    <source>
        <dbReference type="Proteomes" id="UP000516260"/>
    </source>
</evidence>
<dbReference type="PANTHER" id="PTHR11158">
    <property type="entry name" value="MSF1/PX19 RELATED"/>
    <property type="match status" value="1"/>
</dbReference>
<feature type="domain" description="PRELI/MSF1" evidence="1">
    <location>
        <begin position="1"/>
        <end position="172"/>
    </location>
</feature>
<organism evidence="2 3">
    <name type="scientific">Takifugu bimaculatus</name>
    <dbReference type="NCBI Taxonomy" id="433685"/>
    <lineage>
        <taxon>Eukaryota</taxon>
        <taxon>Metazoa</taxon>
        <taxon>Chordata</taxon>
        <taxon>Craniata</taxon>
        <taxon>Vertebrata</taxon>
        <taxon>Euteleostomi</taxon>
        <taxon>Actinopterygii</taxon>
        <taxon>Neopterygii</taxon>
        <taxon>Teleostei</taxon>
        <taxon>Neoteleostei</taxon>
        <taxon>Acanthomorphata</taxon>
        <taxon>Eupercaria</taxon>
        <taxon>Tetraodontiformes</taxon>
        <taxon>Tetradontoidea</taxon>
        <taxon>Tetraodontidae</taxon>
        <taxon>Takifugu</taxon>
    </lineage>
</organism>
<comment type="caution">
    <text evidence="2">The sequence shown here is derived from an EMBL/GenBank/DDBJ whole genome shotgun (WGS) entry which is preliminary data.</text>
</comment>
<dbReference type="InterPro" id="IPR037365">
    <property type="entry name" value="Slowmo/Ups"/>
</dbReference>
<dbReference type="InterPro" id="IPR006797">
    <property type="entry name" value="PRELI/MSF1_dom"/>
</dbReference>
<dbReference type="GO" id="GO:0005758">
    <property type="term" value="C:mitochondrial intermembrane space"/>
    <property type="evidence" value="ECO:0007669"/>
    <property type="project" value="InterPro"/>
</dbReference>
<accession>A0A4Z2CDQ0</accession>
<gene>
    <name evidence="2" type="ORF">fugu_009782</name>
</gene>
<reference evidence="2 3" key="1">
    <citation type="submission" date="2019-04" db="EMBL/GenBank/DDBJ databases">
        <title>The sequence and de novo assembly of Takifugu bimaculatus genome using PacBio and Hi-C technologies.</title>
        <authorList>
            <person name="Xu P."/>
            <person name="Liu B."/>
            <person name="Zhou Z."/>
        </authorList>
    </citation>
    <scope>NUCLEOTIDE SEQUENCE [LARGE SCALE GENOMIC DNA]</scope>
    <source>
        <strain evidence="2">TB-2018</strain>
        <tissue evidence="2">Muscle</tissue>
    </source>
</reference>
<evidence type="ECO:0000313" key="2">
    <source>
        <dbReference type="EMBL" id="TNN02295.1"/>
    </source>
</evidence>
<protein>
    <recommendedName>
        <fullName evidence="1">PRELI/MSF1 domain-containing protein</fullName>
    </recommendedName>
</protein>
<sequence>MKIWSTEHVFSYPWETVIKAAMRKYPNPMNPNVIGVDVLERNLDEGGRLHSHRLLSTEWGLPAIVRAILGTSRTETYVKEHSIVDPEQKRMELCSTNITLTNWISVDERLVYRPQPNNPAFTVLTQEAIITVKGVSLSSYLEGMMARRMSANARKDSGGTVKTTPLRMLLTQQRVAGA</sequence>
<dbReference type="AlphaFoldDB" id="A0A4Z2CDQ0"/>
<evidence type="ECO:0000259" key="1">
    <source>
        <dbReference type="PROSITE" id="PS50904"/>
    </source>
</evidence>